<dbReference type="EMBL" id="CP123872">
    <property type="protein sequence ID" value="WND01549.1"/>
    <property type="molecule type" value="Genomic_DNA"/>
</dbReference>
<proteinExistence type="predicted"/>
<dbReference type="Proteomes" id="UP001268683">
    <property type="component" value="Chromosome"/>
</dbReference>
<evidence type="ECO:0000259" key="1">
    <source>
        <dbReference type="Pfam" id="PF00535"/>
    </source>
</evidence>
<dbReference type="Pfam" id="PF00535">
    <property type="entry name" value="Glycos_transf_2"/>
    <property type="match status" value="1"/>
</dbReference>
<evidence type="ECO:0000313" key="2">
    <source>
        <dbReference type="EMBL" id="WND01549.1"/>
    </source>
</evidence>
<keyword evidence="3" id="KW-1185">Reference proteome</keyword>
<dbReference type="CDD" id="cd00761">
    <property type="entry name" value="Glyco_tranf_GTA_type"/>
    <property type="match status" value="1"/>
</dbReference>
<evidence type="ECO:0000313" key="3">
    <source>
        <dbReference type="Proteomes" id="UP001268683"/>
    </source>
</evidence>
<dbReference type="PANTHER" id="PTHR43685">
    <property type="entry name" value="GLYCOSYLTRANSFERASE"/>
    <property type="match status" value="1"/>
</dbReference>
<dbReference type="InterPro" id="IPR011990">
    <property type="entry name" value="TPR-like_helical_dom_sf"/>
</dbReference>
<dbReference type="SUPFAM" id="SSF53448">
    <property type="entry name" value="Nucleotide-diphospho-sugar transferases"/>
    <property type="match status" value="1"/>
</dbReference>
<dbReference type="RefSeq" id="WP_310797377.1">
    <property type="nucleotide sequence ID" value="NZ_CP123872.1"/>
</dbReference>
<organism evidence="2 3">
    <name type="scientific">Temperatibacter marinus</name>
    <dbReference type="NCBI Taxonomy" id="1456591"/>
    <lineage>
        <taxon>Bacteria</taxon>
        <taxon>Pseudomonadati</taxon>
        <taxon>Pseudomonadota</taxon>
        <taxon>Alphaproteobacteria</taxon>
        <taxon>Kordiimonadales</taxon>
        <taxon>Temperatibacteraceae</taxon>
        <taxon>Temperatibacter</taxon>
    </lineage>
</organism>
<dbReference type="Gene3D" id="3.90.550.10">
    <property type="entry name" value="Spore Coat Polysaccharide Biosynthesis Protein SpsA, Chain A"/>
    <property type="match status" value="1"/>
</dbReference>
<dbReference type="InterPro" id="IPR050834">
    <property type="entry name" value="Glycosyltransf_2"/>
</dbReference>
<dbReference type="SUPFAM" id="SSF48452">
    <property type="entry name" value="TPR-like"/>
    <property type="match status" value="1"/>
</dbReference>
<accession>A0AA52EFF6</accession>
<dbReference type="EC" id="2.4.-.-" evidence="2"/>
<name>A0AA52EFF6_9PROT</name>
<dbReference type="GO" id="GO:0016757">
    <property type="term" value="F:glycosyltransferase activity"/>
    <property type="evidence" value="ECO:0007669"/>
    <property type="project" value="UniProtKB-KW"/>
</dbReference>
<dbReference type="InterPro" id="IPR029044">
    <property type="entry name" value="Nucleotide-diphossugar_trans"/>
</dbReference>
<dbReference type="PANTHER" id="PTHR43685:SF2">
    <property type="entry name" value="GLYCOSYLTRANSFERASE 2-LIKE DOMAIN-CONTAINING PROTEIN"/>
    <property type="match status" value="1"/>
</dbReference>
<feature type="domain" description="Glycosyltransferase 2-like" evidence="1">
    <location>
        <begin position="9"/>
        <end position="133"/>
    </location>
</feature>
<dbReference type="InterPro" id="IPR001173">
    <property type="entry name" value="Glyco_trans_2-like"/>
</dbReference>
<gene>
    <name evidence="2" type="ORF">QGN29_08250</name>
</gene>
<keyword evidence="2" id="KW-0328">Glycosyltransferase</keyword>
<reference evidence="2" key="1">
    <citation type="submission" date="2023-04" db="EMBL/GenBank/DDBJ databases">
        <title>Complete genome sequence of Temperatibacter marinus.</title>
        <authorList>
            <person name="Rong J.-C."/>
            <person name="Yi M.-L."/>
            <person name="Zhao Q."/>
        </authorList>
    </citation>
    <scope>NUCLEOTIDE SEQUENCE</scope>
    <source>
        <strain evidence="2">NBRC 110045</strain>
    </source>
</reference>
<dbReference type="AlphaFoldDB" id="A0AA52EFF6"/>
<dbReference type="Gene3D" id="1.25.40.10">
    <property type="entry name" value="Tetratricopeptide repeat domain"/>
    <property type="match status" value="1"/>
</dbReference>
<protein>
    <submittedName>
        <fullName evidence="2">Glycosyltransferase family A protein</fullName>
        <ecNumber evidence="2">2.4.-.-</ecNumber>
    </submittedName>
</protein>
<keyword evidence="2" id="KW-0808">Transferase</keyword>
<sequence length="385" mass="43551">MNTYPITTVIIARNAASTIERCIKSIRAAGEGWPILLVDDFSEDSTVDLAVSVAGKNISVVKPQDHIGTGNARQTGLEAVNTPYVVWLDADDTMRQERLEQLRAAFIETEADCIIHEVLLIDGVTESVIKSLDIPDFLFEPHGIAWQWERNWLPYLAPAVRVEVARRAGFNRTLTACEDYDHFLRLLKEGVRLLLIKEKLVDHYAYPQSLSRQLHHHKSQLKKIYTQPQVPRIGALCEPAQHWIMASRASYSENWEEVKDYVSNISPDEEEFAPPYGRSIGKLGMFLRGVVFLQEEAYSQAENVYTSLVEKTMDQADCWLNLSFALAGQNRWDAAEAAVHKACTLFPSYADAQKSLRGCARKSLSDMVFTSHPLRTFETRSDYSP</sequence>
<dbReference type="KEGG" id="tmk:QGN29_08250"/>